<accession>A0ABX6T665</accession>
<feature type="domain" description="DUF2241" evidence="1">
    <location>
        <begin position="3"/>
        <end position="52"/>
    </location>
</feature>
<dbReference type="PANTHER" id="PTHR39199">
    <property type="entry name" value="BLR5128 PROTEIN"/>
    <property type="match status" value="1"/>
</dbReference>
<dbReference type="PANTHER" id="PTHR39199:SF1">
    <property type="entry name" value="BLR5128 PROTEIN"/>
    <property type="match status" value="1"/>
</dbReference>
<dbReference type="Pfam" id="PF13840">
    <property type="entry name" value="ACT_7"/>
    <property type="match status" value="1"/>
</dbReference>
<reference evidence="3 4" key="1">
    <citation type="submission" date="2020-08" db="EMBL/GenBank/DDBJ databases">
        <title>Genome sequence of Sphingomonas daechungensis KACC 18115T.</title>
        <authorList>
            <person name="Hyun D.-W."/>
            <person name="Bae J.-W."/>
        </authorList>
    </citation>
    <scope>NUCLEOTIDE SEQUENCE [LARGE SCALE GENOMIC DNA]</scope>
    <source>
        <strain evidence="3 4">KACC 18115</strain>
    </source>
</reference>
<organism evidence="3 4">
    <name type="scientific">Sphingomonas daechungensis</name>
    <dbReference type="NCBI Taxonomy" id="1176646"/>
    <lineage>
        <taxon>Bacteria</taxon>
        <taxon>Pseudomonadati</taxon>
        <taxon>Pseudomonadota</taxon>
        <taxon>Alphaproteobacteria</taxon>
        <taxon>Sphingomonadales</taxon>
        <taxon>Sphingomonadaceae</taxon>
        <taxon>Sphingomonas</taxon>
    </lineage>
</organism>
<dbReference type="Pfam" id="PF10000">
    <property type="entry name" value="ACT_3"/>
    <property type="match status" value="1"/>
</dbReference>
<protein>
    <submittedName>
        <fullName evidence="3">ACT domain-containing protein</fullName>
    </submittedName>
</protein>
<keyword evidence="4" id="KW-1185">Reference proteome</keyword>
<name>A0ABX6T665_9SPHN</name>
<evidence type="ECO:0000313" key="4">
    <source>
        <dbReference type="Proteomes" id="UP000516134"/>
    </source>
</evidence>
<dbReference type="InterPro" id="IPR018717">
    <property type="entry name" value="DUF2241"/>
</dbReference>
<dbReference type="InterPro" id="IPR027795">
    <property type="entry name" value="CASTOR_ACT_dom"/>
</dbReference>
<sequence>MGGERDLSRLLRGLKPALHPGRYSFAPTDEPSLPSDAFALIREDEELTIIRPSPAGEWARISLPIYSSLDAVGLTAALSSALAEAEISANVVAALRHDHIFVPWDERHRALACFEELSL</sequence>
<dbReference type="EMBL" id="CP060780">
    <property type="protein sequence ID" value="QNP44505.1"/>
    <property type="molecule type" value="Genomic_DNA"/>
</dbReference>
<dbReference type="Gene3D" id="3.30.2130.10">
    <property type="entry name" value="VC0802-like"/>
    <property type="match status" value="1"/>
</dbReference>
<evidence type="ECO:0000259" key="1">
    <source>
        <dbReference type="Pfam" id="PF10000"/>
    </source>
</evidence>
<gene>
    <name evidence="3" type="ORF">H9L15_13865</name>
</gene>
<dbReference type="Proteomes" id="UP000516134">
    <property type="component" value="Chromosome"/>
</dbReference>
<dbReference type="SUPFAM" id="SSF55021">
    <property type="entry name" value="ACT-like"/>
    <property type="match status" value="2"/>
</dbReference>
<evidence type="ECO:0000313" key="3">
    <source>
        <dbReference type="EMBL" id="QNP44505.1"/>
    </source>
</evidence>
<dbReference type="InterPro" id="IPR045865">
    <property type="entry name" value="ACT-like_dom_sf"/>
</dbReference>
<feature type="domain" description="CASTOR ACT" evidence="2">
    <location>
        <begin position="66"/>
        <end position="115"/>
    </location>
</feature>
<proteinExistence type="predicted"/>
<evidence type="ECO:0000259" key="2">
    <source>
        <dbReference type="Pfam" id="PF13840"/>
    </source>
</evidence>